<name>A0ABU5IFW6_9BURK</name>
<gene>
    <name evidence="3" type="ORF">SM757_09695</name>
</gene>
<dbReference type="PANTHER" id="PTHR42928:SF5">
    <property type="entry name" value="BLR1237 PROTEIN"/>
    <property type="match status" value="1"/>
</dbReference>
<dbReference type="Proteomes" id="UP001293718">
    <property type="component" value="Unassembled WGS sequence"/>
</dbReference>
<keyword evidence="2" id="KW-0732">Signal</keyword>
<accession>A0ABU5IFW6</accession>
<feature type="signal peptide" evidence="2">
    <location>
        <begin position="1"/>
        <end position="25"/>
    </location>
</feature>
<evidence type="ECO:0000313" key="4">
    <source>
        <dbReference type="Proteomes" id="UP001293718"/>
    </source>
</evidence>
<evidence type="ECO:0000313" key="3">
    <source>
        <dbReference type="EMBL" id="MDZ5456843.1"/>
    </source>
</evidence>
<dbReference type="InterPro" id="IPR042100">
    <property type="entry name" value="Bug_dom1"/>
</dbReference>
<reference evidence="3 4" key="1">
    <citation type="submission" date="2023-11" db="EMBL/GenBank/DDBJ databases">
        <title>Draft genome of Azohydromonas lata strain H1 (DSM1123), a polyhydroxyalkanoate producer.</title>
        <authorList>
            <person name="Traversa D."/>
            <person name="D'Addabbo P."/>
            <person name="Pazzani C."/>
            <person name="Manzari C."/>
            <person name="Chiara M."/>
            <person name="Scrascia M."/>
        </authorList>
    </citation>
    <scope>NUCLEOTIDE SEQUENCE [LARGE SCALE GENOMIC DNA]</scope>
    <source>
        <strain evidence="3 4">H1</strain>
    </source>
</reference>
<dbReference type="SUPFAM" id="SSF53850">
    <property type="entry name" value="Periplasmic binding protein-like II"/>
    <property type="match status" value="1"/>
</dbReference>
<feature type="chain" id="PRO_5046472584" evidence="2">
    <location>
        <begin position="26"/>
        <end position="324"/>
    </location>
</feature>
<organism evidence="3 4">
    <name type="scientific">Azohydromonas lata</name>
    <dbReference type="NCBI Taxonomy" id="45677"/>
    <lineage>
        <taxon>Bacteria</taxon>
        <taxon>Pseudomonadati</taxon>
        <taxon>Pseudomonadota</taxon>
        <taxon>Betaproteobacteria</taxon>
        <taxon>Burkholderiales</taxon>
        <taxon>Sphaerotilaceae</taxon>
        <taxon>Azohydromonas</taxon>
    </lineage>
</organism>
<protein>
    <submittedName>
        <fullName evidence="3">Tripartite tricarboxylate transporter substrate binding protein</fullName>
    </submittedName>
</protein>
<dbReference type="CDD" id="cd13578">
    <property type="entry name" value="PBP2_Bug27"/>
    <property type="match status" value="1"/>
</dbReference>
<dbReference type="Pfam" id="PF03401">
    <property type="entry name" value="TctC"/>
    <property type="match status" value="1"/>
</dbReference>
<comment type="caution">
    <text evidence="3">The sequence shown here is derived from an EMBL/GenBank/DDBJ whole genome shotgun (WGS) entry which is preliminary data.</text>
</comment>
<dbReference type="Gene3D" id="3.40.190.150">
    <property type="entry name" value="Bordetella uptake gene, domain 1"/>
    <property type="match status" value="1"/>
</dbReference>
<evidence type="ECO:0000256" key="1">
    <source>
        <dbReference type="ARBA" id="ARBA00006987"/>
    </source>
</evidence>
<comment type="similarity">
    <text evidence="1">Belongs to the UPF0065 (bug) family.</text>
</comment>
<evidence type="ECO:0000256" key="2">
    <source>
        <dbReference type="SAM" id="SignalP"/>
    </source>
</evidence>
<dbReference type="PANTHER" id="PTHR42928">
    <property type="entry name" value="TRICARBOXYLATE-BINDING PROTEIN"/>
    <property type="match status" value="1"/>
</dbReference>
<sequence>MNMNRRKLCLALAAVPGLGVGSAQAQSWPTTKPLRLVVPFPPGGNSDLIARSIGQQLSTAIGQTVIVDNRAGAGGSLGTGAVAKEPGDGYTLLLGDIATHVINRLALPHLSYDPVRDFVPVARLTSVSLLVVVNPNLGVRSLGEFIARAKAQPGKLTYASGGNGTPSHLAMEMLRARTGIDLVHVPYKGSVPALNDLVAGQVDVMIDGAATGLVKSGRLQLLAVTGERSPAFPTAPTMAEAGVPDYQFTSWHGLFAPRGTPADIVNRLGGELEKIVSQPQLQKQFAELNIRLTAARGQAFTGFVESQRQSLAKLVQDRNIQFES</sequence>
<dbReference type="RefSeq" id="WP_322465280.1">
    <property type="nucleotide sequence ID" value="NZ_JAXOJX010000012.1"/>
</dbReference>
<dbReference type="Gene3D" id="3.40.190.10">
    <property type="entry name" value="Periplasmic binding protein-like II"/>
    <property type="match status" value="1"/>
</dbReference>
<dbReference type="InterPro" id="IPR005064">
    <property type="entry name" value="BUG"/>
</dbReference>
<proteinExistence type="inferred from homology"/>
<keyword evidence="4" id="KW-1185">Reference proteome</keyword>
<dbReference type="PIRSF" id="PIRSF017082">
    <property type="entry name" value="YflP"/>
    <property type="match status" value="1"/>
</dbReference>
<dbReference type="EMBL" id="JAXOJX010000012">
    <property type="protein sequence ID" value="MDZ5456843.1"/>
    <property type="molecule type" value="Genomic_DNA"/>
</dbReference>